<proteinExistence type="predicted"/>
<accession>A0AA90Z6D3</accession>
<dbReference type="GO" id="GO:0005840">
    <property type="term" value="C:ribosome"/>
    <property type="evidence" value="ECO:0007669"/>
    <property type="project" value="UniProtKB-KW"/>
</dbReference>
<dbReference type="Gene3D" id="3.30.160.60">
    <property type="entry name" value="Classic Zinc Finger"/>
    <property type="match status" value="1"/>
</dbReference>
<comment type="caution">
    <text evidence="2">The sequence shown here is derived from an EMBL/GenBank/DDBJ whole genome shotgun (WGS) entry which is preliminary data.</text>
</comment>
<keyword evidence="2" id="KW-0687">Ribonucleoprotein</keyword>
<dbReference type="InterPro" id="IPR013087">
    <property type="entry name" value="Znf_C2H2_type"/>
</dbReference>
<feature type="domain" description="C2H2-type" evidence="1">
    <location>
        <begin position="52"/>
        <end position="75"/>
    </location>
</feature>
<dbReference type="SMART" id="SM00355">
    <property type="entry name" value="ZnF_C2H2"/>
    <property type="match status" value="3"/>
</dbReference>
<reference evidence="2 3" key="1">
    <citation type="submission" date="2023-07" db="EMBL/GenBank/DDBJ databases">
        <title>Genomic Encyclopedia of Type Strains, Phase IV (KMG-IV): sequencing the most valuable type-strain genomes for metagenomic binning, comparative biology and taxonomic classification.</title>
        <authorList>
            <person name="Goeker M."/>
        </authorList>
    </citation>
    <scope>NUCLEOTIDE SEQUENCE [LARGE SCALE GENOMIC DNA]</scope>
    <source>
        <strain evidence="2 3">DSM 17273</strain>
    </source>
</reference>
<dbReference type="InterPro" id="IPR041661">
    <property type="entry name" value="ZN622/Rei1/Reh1_Znf-C2H2"/>
</dbReference>
<protein>
    <submittedName>
        <fullName evidence="2">Ribosomal protein L37AE/L43A</fullName>
    </submittedName>
</protein>
<dbReference type="Pfam" id="PF12756">
    <property type="entry name" value="zf-C2H2_2"/>
    <property type="match status" value="1"/>
</dbReference>
<sequence>MTKCPHCGDTTITGTTSELGHFCRKCGCYVFFFRKADYVIKESIFTEIKPIYNCKYCSFLSYSKEEFESHLDAVHPITYQCLFCDKLEIKNKSESISHIIKEHPFEIKKRNDGIIPSPVILERYLTKTWECVECGETFDFEVGYKNHLREIC</sequence>
<evidence type="ECO:0000259" key="1">
    <source>
        <dbReference type="SMART" id="SM00355"/>
    </source>
</evidence>
<dbReference type="AlphaFoldDB" id="A0AA90Z6D3"/>
<dbReference type="Proteomes" id="UP001185015">
    <property type="component" value="Unassembled WGS sequence"/>
</dbReference>
<keyword evidence="3" id="KW-1185">Reference proteome</keyword>
<dbReference type="RefSeq" id="WP_270096280.1">
    <property type="nucleotide sequence ID" value="NZ_JAQFFK010000003.1"/>
</dbReference>
<evidence type="ECO:0000313" key="3">
    <source>
        <dbReference type="Proteomes" id="UP001185015"/>
    </source>
</evidence>
<feature type="domain" description="C2H2-type" evidence="1">
    <location>
        <begin position="129"/>
        <end position="149"/>
    </location>
</feature>
<evidence type="ECO:0000313" key="2">
    <source>
        <dbReference type="EMBL" id="MDR6221914.1"/>
    </source>
</evidence>
<gene>
    <name evidence="2" type="ORF">J2750_000346</name>
</gene>
<keyword evidence="2" id="KW-0689">Ribosomal protein</keyword>
<name>A0AA90Z6D3_9EURY</name>
<dbReference type="EMBL" id="JAVDQI010000001">
    <property type="protein sequence ID" value="MDR6221914.1"/>
    <property type="molecule type" value="Genomic_DNA"/>
</dbReference>
<organism evidence="2 3">
    <name type="scientific">Methanococcoides alaskense</name>
    <dbReference type="NCBI Taxonomy" id="325778"/>
    <lineage>
        <taxon>Archaea</taxon>
        <taxon>Methanobacteriati</taxon>
        <taxon>Methanobacteriota</taxon>
        <taxon>Stenosarchaea group</taxon>
        <taxon>Methanomicrobia</taxon>
        <taxon>Methanosarcinales</taxon>
        <taxon>Methanosarcinaceae</taxon>
        <taxon>Methanococcoides</taxon>
    </lineage>
</organism>
<feature type="domain" description="C2H2-type" evidence="1">
    <location>
        <begin position="79"/>
        <end position="103"/>
    </location>
</feature>